<evidence type="ECO:0000256" key="4">
    <source>
        <dbReference type="ARBA" id="ARBA00022801"/>
    </source>
</evidence>
<dbReference type="InterPro" id="IPR058546">
    <property type="entry name" value="RPS4B/Roq1-like_LRR"/>
</dbReference>
<evidence type="ECO:0000256" key="5">
    <source>
        <dbReference type="ARBA" id="ARBA00022821"/>
    </source>
</evidence>
<dbReference type="InterPro" id="IPR027417">
    <property type="entry name" value="P-loop_NTPase"/>
</dbReference>
<dbReference type="SMART" id="SM00369">
    <property type="entry name" value="LRR_TYP"/>
    <property type="match status" value="3"/>
</dbReference>
<dbReference type="EMBL" id="OIVN01000825">
    <property type="protein sequence ID" value="SPC86108.1"/>
    <property type="molecule type" value="Genomic_DNA"/>
</dbReference>
<feature type="compositionally biased region" description="Basic and acidic residues" evidence="8">
    <location>
        <begin position="1114"/>
        <end position="1126"/>
    </location>
</feature>
<keyword evidence="3" id="KW-0677">Repeat</keyword>
<evidence type="ECO:0000256" key="6">
    <source>
        <dbReference type="ARBA" id="ARBA00023027"/>
    </source>
</evidence>
<dbReference type="Gene3D" id="3.80.10.10">
    <property type="entry name" value="Ribonuclease Inhibitor"/>
    <property type="match status" value="2"/>
</dbReference>
<dbReference type="GO" id="GO:0006952">
    <property type="term" value="P:defense response"/>
    <property type="evidence" value="ECO:0007669"/>
    <property type="project" value="InterPro"/>
</dbReference>
<dbReference type="EC" id="3.2.2.6" evidence="1"/>
<dbReference type="InterPro" id="IPR045344">
    <property type="entry name" value="C-JID"/>
</dbReference>
<dbReference type="Pfam" id="PF00931">
    <property type="entry name" value="NB-ARC"/>
    <property type="match status" value="1"/>
</dbReference>
<organism evidence="10">
    <name type="scientific">Fagus sylvatica</name>
    <name type="common">Beechnut</name>
    <dbReference type="NCBI Taxonomy" id="28930"/>
    <lineage>
        <taxon>Eukaryota</taxon>
        <taxon>Viridiplantae</taxon>
        <taxon>Streptophyta</taxon>
        <taxon>Embryophyta</taxon>
        <taxon>Tracheophyta</taxon>
        <taxon>Spermatophyta</taxon>
        <taxon>Magnoliopsida</taxon>
        <taxon>eudicotyledons</taxon>
        <taxon>Gunneridae</taxon>
        <taxon>Pentapetalae</taxon>
        <taxon>rosids</taxon>
        <taxon>fabids</taxon>
        <taxon>Fagales</taxon>
        <taxon>Fagaceae</taxon>
        <taxon>Fagus</taxon>
    </lineage>
</organism>
<feature type="domain" description="TIR" evidence="9">
    <location>
        <begin position="17"/>
        <end position="181"/>
    </location>
</feature>
<dbReference type="GO" id="GO:0043531">
    <property type="term" value="F:ADP binding"/>
    <property type="evidence" value="ECO:0007669"/>
    <property type="project" value="InterPro"/>
</dbReference>
<dbReference type="PRINTS" id="PR00364">
    <property type="entry name" value="DISEASERSIST"/>
</dbReference>
<dbReference type="GO" id="GO:0007165">
    <property type="term" value="P:signal transduction"/>
    <property type="evidence" value="ECO:0007669"/>
    <property type="project" value="InterPro"/>
</dbReference>
<dbReference type="SUPFAM" id="SSF52540">
    <property type="entry name" value="P-loop containing nucleoside triphosphate hydrolases"/>
    <property type="match status" value="1"/>
</dbReference>
<evidence type="ECO:0000256" key="8">
    <source>
        <dbReference type="SAM" id="MobiDB-lite"/>
    </source>
</evidence>
<dbReference type="SUPFAM" id="SSF52200">
    <property type="entry name" value="Toll/Interleukin receptor TIR domain"/>
    <property type="match status" value="1"/>
</dbReference>
<dbReference type="FunFam" id="3.40.50.10140:FF:000007">
    <property type="entry name" value="Disease resistance protein (TIR-NBS-LRR class)"/>
    <property type="match status" value="1"/>
</dbReference>
<evidence type="ECO:0000256" key="2">
    <source>
        <dbReference type="ARBA" id="ARBA00022614"/>
    </source>
</evidence>
<dbReference type="PANTHER" id="PTHR11017">
    <property type="entry name" value="LEUCINE-RICH REPEAT-CONTAINING PROTEIN"/>
    <property type="match status" value="1"/>
</dbReference>
<dbReference type="SMART" id="SM00255">
    <property type="entry name" value="TIR"/>
    <property type="match status" value="1"/>
</dbReference>
<dbReference type="Gene3D" id="1.10.8.430">
    <property type="entry name" value="Helical domain of apoptotic protease-activating factors"/>
    <property type="match status" value="1"/>
</dbReference>
<feature type="region of interest" description="Disordered" evidence="8">
    <location>
        <begin position="1070"/>
        <end position="1138"/>
    </location>
</feature>
<keyword evidence="2" id="KW-0433">Leucine-rich repeat</keyword>
<feature type="compositionally biased region" description="Basic and acidic residues" evidence="8">
    <location>
        <begin position="1071"/>
        <end position="1084"/>
    </location>
</feature>
<evidence type="ECO:0000256" key="3">
    <source>
        <dbReference type="ARBA" id="ARBA00022737"/>
    </source>
</evidence>
<keyword evidence="6" id="KW-0520">NAD</keyword>
<accession>A0A2N9FG02</accession>
<name>A0A2N9FG02_FAGSY</name>
<dbReference type="AlphaFoldDB" id="A0A2N9FG02"/>
<evidence type="ECO:0000313" key="10">
    <source>
        <dbReference type="EMBL" id="SPC86108.1"/>
    </source>
</evidence>
<keyword evidence="4" id="KW-0378">Hydrolase</keyword>
<dbReference type="Pfam" id="PF20160">
    <property type="entry name" value="C-JID"/>
    <property type="match status" value="1"/>
</dbReference>
<dbReference type="SUPFAM" id="SSF52058">
    <property type="entry name" value="L domain-like"/>
    <property type="match status" value="1"/>
</dbReference>
<dbReference type="PROSITE" id="PS50104">
    <property type="entry name" value="TIR"/>
    <property type="match status" value="1"/>
</dbReference>
<dbReference type="InterPro" id="IPR000157">
    <property type="entry name" value="TIR_dom"/>
</dbReference>
<dbReference type="Pfam" id="PF00560">
    <property type="entry name" value="LRR_1"/>
    <property type="match status" value="1"/>
</dbReference>
<dbReference type="Pfam" id="PF23286">
    <property type="entry name" value="LRR_13"/>
    <property type="match status" value="1"/>
</dbReference>
<sequence>MTSMSTQKASSSSIPPWKYDVFLSFRGEDTRNSFTDHLYATLKYKGIKTFRDEEKLERGKSISLELLKAIEESRFAIVILSRNYASSTWCLDELVKIIGCMKEMKTTVFPIFYDVDPSNVRKQNGTFAQAFAKHEEHFKDNIKKVQTWRTALREVANLKGPESKIIQNIVGELWHKLSYAFSEDLEDLVGIISKAKKLESCLAIGSNDVRIIGVWGMGGIGKTTLARVVFRMVSNKFEGHCFLPNVREVSKKDGLVPLQQQLILQILNERMSIQDVDDGVFVIKDRLRHKRIILVLDDVNQSNQLDMLARKHTWFGSGSRVIITTRDKHLLQTLGVDEIYEIEELNDDETLHLLSLKAFKKDHPPKDYLKLSKDFVHYANGLPLAIEILGSFLFGRSINQWKSTLNRLKEFPESDILKVLKISFEGLHETEKEIFLHIACFFNHKEKNDVVQMLDYLELYPDVGLGVLVDKSLVKMNDIEIWMHDLLQKMGRNIVHQECPEEPGKRSRLWSFEDINNVLTKNTGTEAIQGMVLKLLESKEAYWNLESFLKMHHLKLLIIDNVHLLHDPKYLPNNLRCIDWSGYPSKSFPSSFQPKSFERLKSIRLSMSPKLIETLDFTKVPVLEKLVLEDCINLPGVHPSIGVHKMLKVLNLKGCKNLKSLPSKFEMESFEILILSGCSKVKKIPEFGGNMERVCKLYLDGTSITKLPTSIEHLTGLASLNLRDCKNLVCLPSTIFNLKLLKEVDICGCSKFERLPENLGNAESVEELDVSGTAIRHVPSSISHLKNLKRLSFKGCKGLLSSNKSWYELIPFYSKSRSPDPMGLSPLLGLCSLTKLNLSDCNLKAIPNDISSLFSLEHLILSGNKFVCLPESMDQLSNLKWMWGPSPQIADNKYGIVIPGIEIPEWFTHLSMGDEANIKEPSNLCNEWMGIALCVVFCSHPHHQIDNQNGRLSFRLTANGNGNLTAPGISSIPYVLSDHLWLLYLSPSFYHETERKLLWECDVNGFSQIGIRINTDDSGLEVKKCGFRMVYKKDIEDLNRITDQCSNNSITPYDGINVLHHNFDNSTVAAEDNKIKRSRDDYDRAGPSGEGSSNDVPHTKRIERPTEFMALENSDSKESSEFKDCGDWQESSESGREA</sequence>
<dbReference type="InterPro" id="IPR035897">
    <property type="entry name" value="Toll_tir_struct_dom_sf"/>
</dbReference>
<dbReference type="PANTHER" id="PTHR11017:SF559">
    <property type="entry name" value="DISEASE RESISTANCE PROTEIN CHL1"/>
    <property type="match status" value="1"/>
</dbReference>
<dbReference type="InterPro" id="IPR002182">
    <property type="entry name" value="NB-ARC"/>
</dbReference>
<comment type="catalytic activity">
    <reaction evidence="7">
        <text>NAD(+) + H2O = ADP-D-ribose + nicotinamide + H(+)</text>
        <dbReference type="Rhea" id="RHEA:16301"/>
        <dbReference type="ChEBI" id="CHEBI:15377"/>
        <dbReference type="ChEBI" id="CHEBI:15378"/>
        <dbReference type="ChEBI" id="CHEBI:17154"/>
        <dbReference type="ChEBI" id="CHEBI:57540"/>
        <dbReference type="ChEBI" id="CHEBI:57967"/>
        <dbReference type="EC" id="3.2.2.6"/>
    </reaction>
    <physiologicalReaction direction="left-to-right" evidence="7">
        <dbReference type="Rhea" id="RHEA:16302"/>
    </physiologicalReaction>
</comment>
<evidence type="ECO:0000256" key="7">
    <source>
        <dbReference type="ARBA" id="ARBA00047304"/>
    </source>
</evidence>
<evidence type="ECO:0000259" key="9">
    <source>
        <dbReference type="PROSITE" id="PS50104"/>
    </source>
</evidence>
<proteinExistence type="predicted"/>
<gene>
    <name evidence="10" type="ORF">FSB_LOCUS13990</name>
</gene>
<dbReference type="GO" id="GO:0061809">
    <property type="term" value="F:NAD+ nucleosidase activity, cyclic ADP-ribose generating"/>
    <property type="evidence" value="ECO:0007669"/>
    <property type="project" value="UniProtKB-EC"/>
</dbReference>
<reference evidence="10" key="1">
    <citation type="submission" date="2018-02" db="EMBL/GenBank/DDBJ databases">
        <authorList>
            <person name="Cohen D.B."/>
            <person name="Kent A.D."/>
        </authorList>
    </citation>
    <scope>NUCLEOTIDE SEQUENCE</scope>
</reference>
<dbReference type="InterPro" id="IPR042197">
    <property type="entry name" value="Apaf_helical"/>
</dbReference>
<dbReference type="InterPro" id="IPR044974">
    <property type="entry name" value="Disease_R_plants"/>
</dbReference>
<dbReference type="InterPro" id="IPR003591">
    <property type="entry name" value="Leu-rich_rpt_typical-subtyp"/>
</dbReference>
<dbReference type="Pfam" id="PF01582">
    <property type="entry name" value="TIR"/>
    <property type="match status" value="1"/>
</dbReference>
<dbReference type="Gene3D" id="3.40.50.10140">
    <property type="entry name" value="Toll/interleukin-1 receptor homology (TIR) domain"/>
    <property type="match status" value="1"/>
</dbReference>
<dbReference type="InterPro" id="IPR058192">
    <property type="entry name" value="WHD_ROQ1-like"/>
</dbReference>
<dbReference type="Gene3D" id="3.40.50.300">
    <property type="entry name" value="P-loop containing nucleotide triphosphate hydrolases"/>
    <property type="match status" value="1"/>
</dbReference>
<dbReference type="InterPro" id="IPR032675">
    <property type="entry name" value="LRR_dom_sf"/>
</dbReference>
<dbReference type="InterPro" id="IPR001611">
    <property type="entry name" value="Leu-rich_rpt"/>
</dbReference>
<evidence type="ECO:0000256" key="1">
    <source>
        <dbReference type="ARBA" id="ARBA00011982"/>
    </source>
</evidence>
<protein>
    <recommendedName>
        <fullName evidence="1">ADP-ribosyl cyclase/cyclic ADP-ribose hydrolase</fullName>
        <ecNumber evidence="1">3.2.2.6</ecNumber>
    </recommendedName>
</protein>
<keyword evidence="5" id="KW-0611">Plant defense</keyword>
<feature type="compositionally biased region" description="Basic and acidic residues" evidence="8">
    <location>
        <begin position="1097"/>
        <end position="1106"/>
    </location>
</feature>
<dbReference type="Pfam" id="PF23282">
    <property type="entry name" value="WHD_ROQ1"/>
    <property type="match status" value="1"/>
</dbReference>